<dbReference type="Proteomes" id="UP001162156">
    <property type="component" value="Unassembled WGS sequence"/>
</dbReference>
<reference evidence="1" key="1">
    <citation type="journal article" date="2023" name="Insect Mol. Biol.">
        <title>Genome sequencing provides insights into the evolution of gene families encoding plant cell wall-degrading enzymes in longhorned beetles.</title>
        <authorList>
            <person name="Shin N.R."/>
            <person name="Okamura Y."/>
            <person name="Kirsch R."/>
            <person name="Pauchet Y."/>
        </authorList>
    </citation>
    <scope>NUCLEOTIDE SEQUENCE</scope>
    <source>
        <strain evidence="1">RBIC_L_NR</strain>
    </source>
</reference>
<proteinExistence type="predicted"/>
<evidence type="ECO:0000313" key="1">
    <source>
        <dbReference type="EMBL" id="KAJ8930521.1"/>
    </source>
</evidence>
<sequence>MDRPCRKLTTSDPKYFIKLEDIYFGAKVELPILNGNVEVMELKNFRLRALEFYVELCQQIKKRFNFENPVLQFISNFNPKNALSGEVNSIVAGSMTHFPNLVTDIEKLNSEWRLIASCDELKVKSEKILEEFWSYAFDLKNNLGVVMFPSLNNFVKGILCLPHSSASAEKFSLSLIF</sequence>
<accession>A0AAV8WY24</accession>
<organism evidence="1 2">
    <name type="scientific">Rhamnusium bicolor</name>
    <dbReference type="NCBI Taxonomy" id="1586634"/>
    <lineage>
        <taxon>Eukaryota</taxon>
        <taxon>Metazoa</taxon>
        <taxon>Ecdysozoa</taxon>
        <taxon>Arthropoda</taxon>
        <taxon>Hexapoda</taxon>
        <taxon>Insecta</taxon>
        <taxon>Pterygota</taxon>
        <taxon>Neoptera</taxon>
        <taxon>Endopterygota</taxon>
        <taxon>Coleoptera</taxon>
        <taxon>Polyphaga</taxon>
        <taxon>Cucujiformia</taxon>
        <taxon>Chrysomeloidea</taxon>
        <taxon>Cerambycidae</taxon>
        <taxon>Lepturinae</taxon>
        <taxon>Rhagiini</taxon>
        <taxon>Rhamnusium</taxon>
    </lineage>
</organism>
<evidence type="ECO:0000313" key="2">
    <source>
        <dbReference type="Proteomes" id="UP001162156"/>
    </source>
</evidence>
<keyword evidence="2" id="KW-1185">Reference proteome</keyword>
<protein>
    <submittedName>
        <fullName evidence="1">Uncharacterized protein</fullName>
    </submittedName>
</protein>
<dbReference type="AlphaFoldDB" id="A0AAV8WY24"/>
<dbReference type="EMBL" id="JANEYF010004629">
    <property type="protein sequence ID" value="KAJ8930521.1"/>
    <property type="molecule type" value="Genomic_DNA"/>
</dbReference>
<gene>
    <name evidence="1" type="ORF">NQ314_016668</name>
</gene>
<comment type="caution">
    <text evidence="1">The sequence shown here is derived from an EMBL/GenBank/DDBJ whole genome shotgun (WGS) entry which is preliminary data.</text>
</comment>
<name>A0AAV8WY24_9CUCU</name>